<dbReference type="InterPro" id="IPR029056">
    <property type="entry name" value="Ribokinase-like"/>
</dbReference>
<keyword evidence="3 6" id="KW-0521">NADP</keyword>
<dbReference type="EC" id="4.2.1.136" evidence="6"/>
<dbReference type="GO" id="GO:0110051">
    <property type="term" value="P:metabolite repair"/>
    <property type="evidence" value="ECO:0007669"/>
    <property type="project" value="TreeGrafter"/>
</dbReference>
<comment type="subunit">
    <text evidence="6">Homotetramer.</text>
</comment>
<feature type="binding site" evidence="6">
    <location>
        <position position="153"/>
    </location>
    <ligand>
        <name>(6S)-NADPHX</name>
        <dbReference type="ChEBI" id="CHEBI:64076"/>
    </ligand>
</feature>
<organism evidence="8 9">
    <name type="scientific">Pseudolactococcus reticulitermitis</name>
    <dbReference type="NCBI Taxonomy" id="2025039"/>
    <lineage>
        <taxon>Bacteria</taxon>
        <taxon>Bacillati</taxon>
        <taxon>Bacillota</taxon>
        <taxon>Bacilli</taxon>
        <taxon>Lactobacillales</taxon>
        <taxon>Streptococcaceae</taxon>
        <taxon>Pseudolactococcus</taxon>
    </lineage>
</organism>
<dbReference type="PROSITE" id="PS51383">
    <property type="entry name" value="YJEF_C_3"/>
    <property type="match status" value="1"/>
</dbReference>
<dbReference type="NCBIfam" id="TIGR00196">
    <property type="entry name" value="yjeF_cterm"/>
    <property type="match status" value="1"/>
</dbReference>
<feature type="binding site" evidence="6">
    <location>
        <position position="218"/>
    </location>
    <ligand>
        <name>(6S)-NADPHX</name>
        <dbReference type="ChEBI" id="CHEBI:64076"/>
    </ligand>
</feature>
<proteinExistence type="inferred from homology"/>
<dbReference type="PANTHER" id="PTHR12592:SF0">
    <property type="entry name" value="ATP-DEPENDENT (S)-NAD(P)H-HYDRATE DEHYDRATASE"/>
    <property type="match status" value="1"/>
</dbReference>
<comment type="caution">
    <text evidence="8">The sequence shown here is derived from an EMBL/GenBank/DDBJ whole genome shotgun (WGS) entry which is preliminary data.</text>
</comment>
<dbReference type="HAMAP" id="MF_01965">
    <property type="entry name" value="NADHX_dehydratase"/>
    <property type="match status" value="1"/>
</dbReference>
<feature type="binding site" evidence="6">
    <location>
        <begin position="189"/>
        <end position="193"/>
    </location>
    <ligand>
        <name>AMP</name>
        <dbReference type="ChEBI" id="CHEBI:456215"/>
    </ligand>
</feature>
<evidence type="ECO:0000259" key="7">
    <source>
        <dbReference type="PROSITE" id="PS51383"/>
    </source>
</evidence>
<dbReference type="PROSITE" id="PS01050">
    <property type="entry name" value="YJEF_C_2"/>
    <property type="match status" value="1"/>
</dbReference>
<evidence type="ECO:0000256" key="1">
    <source>
        <dbReference type="ARBA" id="ARBA00022741"/>
    </source>
</evidence>
<dbReference type="PANTHER" id="PTHR12592">
    <property type="entry name" value="ATP-DEPENDENT (S)-NAD(P)H-HYDRATE DEHYDRATASE FAMILY MEMBER"/>
    <property type="match status" value="1"/>
</dbReference>
<evidence type="ECO:0000256" key="2">
    <source>
        <dbReference type="ARBA" id="ARBA00022840"/>
    </source>
</evidence>
<dbReference type="PROSITE" id="PS01049">
    <property type="entry name" value="YJEF_C_1"/>
    <property type="match status" value="1"/>
</dbReference>
<name>A0A224X2T0_9LACT</name>
<evidence type="ECO:0000256" key="6">
    <source>
        <dbReference type="HAMAP-Rule" id="MF_01965"/>
    </source>
</evidence>
<dbReference type="GO" id="GO:0046496">
    <property type="term" value="P:nicotinamide nucleotide metabolic process"/>
    <property type="evidence" value="ECO:0007669"/>
    <property type="project" value="UniProtKB-UniRule"/>
</dbReference>
<accession>A0A224X2T0</accession>
<dbReference type="CDD" id="cd01171">
    <property type="entry name" value="YXKO-related"/>
    <property type="match status" value="1"/>
</dbReference>
<keyword evidence="5 6" id="KW-0456">Lyase</keyword>
<comment type="catalytic activity">
    <reaction evidence="6">
        <text>(6S)-NADHX + ADP = AMP + phosphate + NADH + H(+)</text>
        <dbReference type="Rhea" id="RHEA:32223"/>
        <dbReference type="ChEBI" id="CHEBI:15378"/>
        <dbReference type="ChEBI" id="CHEBI:43474"/>
        <dbReference type="ChEBI" id="CHEBI:57945"/>
        <dbReference type="ChEBI" id="CHEBI:64074"/>
        <dbReference type="ChEBI" id="CHEBI:456215"/>
        <dbReference type="ChEBI" id="CHEBI:456216"/>
        <dbReference type="EC" id="4.2.1.136"/>
    </reaction>
</comment>
<comment type="similarity">
    <text evidence="6">Belongs to the NnrD/CARKD family.</text>
</comment>
<comment type="function">
    <text evidence="6">Catalyzes the dehydration of the S-form of NAD(P)HX at the expense of ADP, which is converted to AMP. Together with NAD(P)HX epimerase, which catalyzes the epimerization of the S- and R-forms, the enzyme allows the repair of both epimers of NAD(P)HX, a damaged form of NAD(P)H that is a result of enzymatic or heat-dependent hydration.</text>
</comment>
<feature type="domain" description="YjeF C-terminal" evidence="7">
    <location>
        <begin position="11"/>
        <end position="276"/>
    </location>
</feature>
<dbReference type="SUPFAM" id="SSF53613">
    <property type="entry name" value="Ribokinase-like"/>
    <property type="match status" value="1"/>
</dbReference>
<feature type="binding site" evidence="6">
    <location>
        <position position="105"/>
    </location>
    <ligand>
        <name>(6S)-NADPHX</name>
        <dbReference type="ChEBI" id="CHEBI:64076"/>
    </ligand>
</feature>
<dbReference type="InterPro" id="IPR000631">
    <property type="entry name" value="CARKD"/>
</dbReference>
<dbReference type="GO" id="GO:0005524">
    <property type="term" value="F:ATP binding"/>
    <property type="evidence" value="ECO:0007669"/>
    <property type="project" value="UniProtKB-KW"/>
</dbReference>
<gene>
    <name evidence="6" type="primary">nnrD</name>
    <name evidence="8" type="ORF">RsY01_1999</name>
</gene>
<dbReference type="InterPro" id="IPR017953">
    <property type="entry name" value="Carbohydrate_kinase_pred_CS"/>
</dbReference>
<keyword evidence="1 6" id="KW-0547">Nucleotide-binding</keyword>
<keyword evidence="2 6" id="KW-0067">ATP-binding</keyword>
<evidence type="ECO:0000313" key="8">
    <source>
        <dbReference type="EMBL" id="GAX48377.1"/>
    </source>
</evidence>
<evidence type="ECO:0000256" key="3">
    <source>
        <dbReference type="ARBA" id="ARBA00022857"/>
    </source>
</evidence>
<reference evidence="9" key="1">
    <citation type="submission" date="2017-08" db="EMBL/GenBank/DDBJ databases">
        <title>Draft genome sequence of Lactococcus sp. strain Rs-Y01, isolated from the gut of the lower termite Reticulitermes speratus.</title>
        <authorList>
            <person name="Ohkuma M."/>
            <person name="Yuki M."/>
        </authorList>
    </citation>
    <scope>NUCLEOTIDE SEQUENCE [LARGE SCALE GENOMIC DNA]</scope>
    <source>
        <strain evidence="9">Rs-Y01</strain>
    </source>
</reference>
<dbReference type="Proteomes" id="UP000218689">
    <property type="component" value="Unassembled WGS sequence"/>
</dbReference>
<keyword evidence="4 6" id="KW-0520">NAD</keyword>
<evidence type="ECO:0000256" key="4">
    <source>
        <dbReference type="ARBA" id="ARBA00023027"/>
    </source>
</evidence>
<dbReference type="AlphaFoldDB" id="A0A224X2T0"/>
<dbReference type="Pfam" id="PF01256">
    <property type="entry name" value="Carb_kinase"/>
    <property type="match status" value="1"/>
</dbReference>
<dbReference type="Gene3D" id="3.40.1190.20">
    <property type="match status" value="1"/>
</dbReference>
<protein>
    <recommendedName>
        <fullName evidence="6">ADP-dependent (S)-NAD(P)H-hydrate dehydratase</fullName>
        <ecNumber evidence="6">4.2.1.136</ecNumber>
    </recommendedName>
    <alternativeName>
        <fullName evidence="6">ADP-dependent NAD(P)HX dehydratase</fullName>
    </alternativeName>
</protein>
<evidence type="ECO:0000256" key="5">
    <source>
        <dbReference type="ARBA" id="ARBA00023239"/>
    </source>
</evidence>
<feature type="binding site" evidence="6">
    <location>
        <position position="217"/>
    </location>
    <ligand>
        <name>AMP</name>
        <dbReference type="ChEBI" id="CHEBI:456215"/>
    </ligand>
</feature>
<dbReference type="EMBL" id="BEDT01000006">
    <property type="protein sequence ID" value="GAX48377.1"/>
    <property type="molecule type" value="Genomic_DNA"/>
</dbReference>
<comment type="cofactor">
    <cofactor evidence="6">
        <name>Mg(2+)</name>
        <dbReference type="ChEBI" id="CHEBI:18420"/>
    </cofactor>
</comment>
<keyword evidence="9" id="KW-1185">Reference proteome</keyword>
<feature type="binding site" evidence="6">
    <location>
        <position position="46"/>
    </location>
    <ligand>
        <name>(6S)-NADPHX</name>
        <dbReference type="ChEBI" id="CHEBI:64076"/>
    </ligand>
</feature>
<comment type="catalytic activity">
    <reaction evidence="6">
        <text>(6S)-NADPHX + ADP = AMP + phosphate + NADPH + H(+)</text>
        <dbReference type="Rhea" id="RHEA:32235"/>
        <dbReference type="ChEBI" id="CHEBI:15378"/>
        <dbReference type="ChEBI" id="CHEBI:43474"/>
        <dbReference type="ChEBI" id="CHEBI:57783"/>
        <dbReference type="ChEBI" id="CHEBI:64076"/>
        <dbReference type="ChEBI" id="CHEBI:456215"/>
        <dbReference type="ChEBI" id="CHEBI:456216"/>
        <dbReference type="EC" id="4.2.1.136"/>
    </reaction>
</comment>
<dbReference type="GO" id="GO:0052855">
    <property type="term" value="F:ADP-dependent NAD(P)H-hydrate dehydratase activity"/>
    <property type="evidence" value="ECO:0007669"/>
    <property type="project" value="UniProtKB-UniRule"/>
</dbReference>
<dbReference type="GO" id="GO:0052856">
    <property type="term" value="F:NAD(P)HX epimerase activity"/>
    <property type="evidence" value="ECO:0007669"/>
    <property type="project" value="TreeGrafter"/>
</dbReference>
<sequence length="284" mass="30670">MASDVLMKKLTQAILEQTITKRANATHKGDYGRILIIGGTEQYGGAVIMNALAAVHSGAGLVTVATHPSNFTALHSHLPEAMVTDYTQDLTSFIRSADVILIGSGLGEQLTILTTTLSSVTPEQILILDGSALTLLAEHQLNLPDARVVLTPHQMEWQRLSRLEIAEQTPENNLTALATFPAQTILVLKKCHTQIYTENDSFELTIGGPYQATGGMGDTLAGMIAGFVGQFHVSLENAVLAAVYAHSAIADDLARERYVVLPTQISAELPKLMHRYAEKKTDKL</sequence>
<evidence type="ECO:0000313" key="9">
    <source>
        <dbReference type="Proteomes" id="UP000218689"/>
    </source>
</evidence>